<keyword evidence="2" id="KW-1185">Reference proteome</keyword>
<dbReference type="SUPFAM" id="SSF55144">
    <property type="entry name" value="LigT-like"/>
    <property type="match status" value="1"/>
</dbReference>
<accession>A0ABR9W5Y8</accession>
<name>A0ABR9W5Y8_9BACT</name>
<dbReference type="Pfam" id="PF13563">
    <property type="entry name" value="2_5_RNA_ligase2"/>
    <property type="match status" value="1"/>
</dbReference>
<dbReference type="Gene3D" id="3.90.1140.10">
    <property type="entry name" value="Cyclic phosphodiesterase"/>
    <property type="match status" value="1"/>
</dbReference>
<keyword evidence="1" id="KW-0436">Ligase</keyword>
<dbReference type="InterPro" id="IPR009097">
    <property type="entry name" value="Cyclic_Pdiesterase"/>
</dbReference>
<reference evidence="2" key="1">
    <citation type="submission" date="2023-07" db="EMBL/GenBank/DDBJ databases">
        <title>Dyadobacter sp. nov 'subterranea' isolated from contaminted grondwater.</title>
        <authorList>
            <person name="Szabo I."/>
            <person name="Al-Omari J."/>
            <person name="Szerdahelyi S.G."/>
            <person name="Rado J."/>
        </authorList>
    </citation>
    <scope>NUCLEOTIDE SEQUENCE [LARGE SCALE GENOMIC DNA]</scope>
    <source>
        <strain evidence="2">UP-52</strain>
    </source>
</reference>
<proteinExistence type="predicted"/>
<organism evidence="1 2">
    <name type="scientific">Dyadobacter subterraneus</name>
    <dbReference type="NCBI Taxonomy" id="2773304"/>
    <lineage>
        <taxon>Bacteria</taxon>
        <taxon>Pseudomonadati</taxon>
        <taxon>Bacteroidota</taxon>
        <taxon>Cytophagia</taxon>
        <taxon>Cytophagales</taxon>
        <taxon>Spirosomataceae</taxon>
        <taxon>Dyadobacter</taxon>
    </lineage>
</organism>
<dbReference type="EMBL" id="JACYGY010000001">
    <property type="protein sequence ID" value="MBE9460865.1"/>
    <property type="molecule type" value="Genomic_DNA"/>
</dbReference>
<protein>
    <submittedName>
        <fullName evidence="1">2'-5' RNA ligase family protein</fullName>
    </submittedName>
</protein>
<gene>
    <name evidence="1" type="ORF">IEE83_03125</name>
</gene>
<dbReference type="Proteomes" id="UP000634134">
    <property type="component" value="Unassembled WGS sequence"/>
</dbReference>
<dbReference type="RefSeq" id="WP_194119165.1">
    <property type="nucleotide sequence ID" value="NZ_JACYGY010000001.1"/>
</dbReference>
<evidence type="ECO:0000313" key="2">
    <source>
        <dbReference type="Proteomes" id="UP000634134"/>
    </source>
</evidence>
<comment type="caution">
    <text evidence="1">The sequence shown here is derived from an EMBL/GenBank/DDBJ whole genome shotgun (WGS) entry which is preliminary data.</text>
</comment>
<sequence>MAKNNGQTGLFEQPVADKPVTYEYEVFLSISKNIEEDAVMLKAQTEAIVGPDRQKYFRPHISFLSFKQKAEKDLVLSTLQAALVNTSPIDVEINGFGIFHKGPYGQTLFLNVVESEELKNLYALIQSTFRCGKMKGLHLTIVRTVYLDDPETVLGQLNALNYTGTFRCTQLTLLRRPKDTKEKYEEVGILNLGN</sequence>
<dbReference type="GO" id="GO:0016874">
    <property type="term" value="F:ligase activity"/>
    <property type="evidence" value="ECO:0007669"/>
    <property type="project" value="UniProtKB-KW"/>
</dbReference>
<evidence type="ECO:0000313" key="1">
    <source>
        <dbReference type="EMBL" id="MBE9460865.1"/>
    </source>
</evidence>